<dbReference type="Proteomes" id="UP001565368">
    <property type="component" value="Unassembled WGS sequence"/>
</dbReference>
<name>A0ABR3PSK4_9TREE</name>
<evidence type="ECO:0000313" key="4">
    <source>
        <dbReference type="Proteomes" id="UP001565368"/>
    </source>
</evidence>
<feature type="region of interest" description="Disordered" evidence="1">
    <location>
        <begin position="211"/>
        <end position="287"/>
    </location>
</feature>
<dbReference type="GeneID" id="95990108"/>
<organism evidence="3 4">
    <name type="scientific">Vanrija albida</name>
    <dbReference type="NCBI Taxonomy" id="181172"/>
    <lineage>
        <taxon>Eukaryota</taxon>
        <taxon>Fungi</taxon>
        <taxon>Dikarya</taxon>
        <taxon>Basidiomycota</taxon>
        <taxon>Agaricomycotina</taxon>
        <taxon>Tremellomycetes</taxon>
        <taxon>Trichosporonales</taxon>
        <taxon>Trichosporonaceae</taxon>
        <taxon>Vanrija</taxon>
    </lineage>
</organism>
<feature type="transmembrane region" description="Helical" evidence="2">
    <location>
        <begin position="87"/>
        <end position="108"/>
    </location>
</feature>
<protein>
    <recommendedName>
        <fullName evidence="5">DUF1753-domain-containing protein</fullName>
    </recommendedName>
</protein>
<keyword evidence="2" id="KW-0812">Transmembrane</keyword>
<sequence length="287" mass="31530">MRLSLRRFQPDAVVATFLGLLDIKLGCEIILLFGLINKVAGVYGLIMLFLPGVGTFSQFLFYAYSVATLIVFAWALRAVKSETAYRVLLAAHIYLADHVIQTLFHYIFYYRYWYQVAHDGKRELNSQAQQDIFNLALSRNETEPIPAAGQSAADAQIANQIWAEEKGYAVGVTLFGFLLKVYFIIVLYSYAAHLRTSSYHSLPLTSRVNQAREARSGQSQVASQADEDLDLDLREIDGPTEASAGPSSAPASSSSAPRAGNGGPGTPAAGKGKNTRNKDDDDDFSWD</sequence>
<evidence type="ECO:0000313" key="3">
    <source>
        <dbReference type="EMBL" id="KAL1405434.1"/>
    </source>
</evidence>
<dbReference type="PANTHER" id="PTHR28077:SF1">
    <property type="entry name" value="INOSITOL PHOSPHORYLCERAMIDE SYNTHASE REGULATORY SUBUNIT KEI1"/>
    <property type="match status" value="1"/>
</dbReference>
<dbReference type="Pfam" id="PF08552">
    <property type="entry name" value="Kei1"/>
    <property type="match status" value="1"/>
</dbReference>
<keyword evidence="2" id="KW-0472">Membrane</keyword>
<gene>
    <name evidence="3" type="ORF">Q8F55_009065</name>
</gene>
<dbReference type="PANTHER" id="PTHR28077">
    <property type="entry name" value="INOSITOL PHOSPHORYLCERAMIDE SYNTHASE REGULATORY SUBUNIT KEI1"/>
    <property type="match status" value="1"/>
</dbReference>
<evidence type="ECO:0000256" key="1">
    <source>
        <dbReference type="SAM" id="MobiDB-lite"/>
    </source>
</evidence>
<feature type="transmembrane region" description="Helical" evidence="2">
    <location>
        <begin position="168"/>
        <end position="191"/>
    </location>
</feature>
<feature type="transmembrane region" description="Helical" evidence="2">
    <location>
        <begin position="12"/>
        <end position="36"/>
    </location>
</feature>
<proteinExistence type="predicted"/>
<evidence type="ECO:0008006" key="5">
    <source>
        <dbReference type="Google" id="ProtNLM"/>
    </source>
</evidence>
<accession>A0ABR3PSK4</accession>
<feature type="compositionally biased region" description="Low complexity" evidence="1">
    <location>
        <begin position="239"/>
        <end position="259"/>
    </location>
</feature>
<feature type="transmembrane region" description="Helical" evidence="2">
    <location>
        <begin position="42"/>
        <end position="75"/>
    </location>
</feature>
<comment type="caution">
    <text evidence="3">The sequence shown here is derived from an EMBL/GenBank/DDBJ whole genome shotgun (WGS) entry which is preliminary data.</text>
</comment>
<keyword evidence="2" id="KW-1133">Transmembrane helix</keyword>
<dbReference type="InterPro" id="IPR013862">
    <property type="entry name" value="Kei1"/>
</dbReference>
<dbReference type="RefSeq" id="XP_069205378.1">
    <property type="nucleotide sequence ID" value="XM_069357441.1"/>
</dbReference>
<keyword evidence="4" id="KW-1185">Reference proteome</keyword>
<reference evidence="3 4" key="1">
    <citation type="submission" date="2023-08" db="EMBL/GenBank/DDBJ databases">
        <title>Annotated Genome Sequence of Vanrija albida AlHP1.</title>
        <authorList>
            <person name="Herzog R."/>
        </authorList>
    </citation>
    <scope>NUCLEOTIDE SEQUENCE [LARGE SCALE GENOMIC DNA]</scope>
    <source>
        <strain evidence="3 4">AlHP1</strain>
    </source>
</reference>
<evidence type="ECO:0000256" key="2">
    <source>
        <dbReference type="SAM" id="Phobius"/>
    </source>
</evidence>
<dbReference type="EMBL" id="JBBXJM010000007">
    <property type="protein sequence ID" value="KAL1405434.1"/>
    <property type="molecule type" value="Genomic_DNA"/>
</dbReference>